<evidence type="ECO:0000256" key="1">
    <source>
        <dbReference type="ARBA" id="ARBA00022529"/>
    </source>
</evidence>
<dbReference type="EMBL" id="NOIF01000268">
    <property type="protein sequence ID" value="OZS41614.1"/>
    <property type="molecule type" value="Genomic_DNA"/>
</dbReference>
<keyword evidence="1" id="KW-0929">Antimicrobial</keyword>
<gene>
    <name evidence="3" type="ORF">ASV53_22815</name>
</gene>
<keyword evidence="2" id="KW-0081">Bacteriolytic enzyme</keyword>
<feature type="non-terminal residue" evidence="3">
    <location>
        <position position="73"/>
    </location>
</feature>
<organism evidence="3 4">
    <name type="scientific">Photobacterium sanguinicancri</name>
    <dbReference type="NCBI Taxonomy" id="875932"/>
    <lineage>
        <taxon>Bacteria</taxon>
        <taxon>Pseudomonadati</taxon>
        <taxon>Pseudomonadota</taxon>
        <taxon>Gammaproteobacteria</taxon>
        <taxon>Vibrionales</taxon>
        <taxon>Vibrionaceae</taxon>
        <taxon>Photobacterium</taxon>
    </lineage>
</organism>
<dbReference type="InterPro" id="IPR023346">
    <property type="entry name" value="Lysozyme-like_dom_sf"/>
</dbReference>
<dbReference type="Proteomes" id="UP000215999">
    <property type="component" value="Unassembled WGS sequence"/>
</dbReference>
<dbReference type="InterPro" id="IPR023347">
    <property type="entry name" value="Lysozyme_dom_sf"/>
</dbReference>
<reference evidence="3 4" key="1">
    <citation type="journal article" date="2016" name="Antonie Van Leeuwenhoek">
        <title>Photobacterium sanguinicancri sp. nov. isolated from marine animals.</title>
        <authorList>
            <person name="Gomez-Gil B."/>
            <person name="Roque A."/>
            <person name="Rotllant G."/>
            <person name="Romalde J.L."/>
            <person name="Doce A."/>
            <person name="Eggermont M."/>
            <person name="Defoirdt T."/>
        </authorList>
    </citation>
    <scope>NUCLEOTIDE SEQUENCE [LARGE SCALE GENOMIC DNA]</scope>
    <source>
        <strain evidence="3 4">CAIM 1827</strain>
    </source>
</reference>
<proteinExistence type="predicted"/>
<evidence type="ECO:0000256" key="2">
    <source>
        <dbReference type="ARBA" id="ARBA00022638"/>
    </source>
</evidence>
<keyword evidence="4" id="KW-1185">Reference proteome</keyword>
<comment type="caution">
    <text evidence="3">The sequence shown here is derived from an EMBL/GenBank/DDBJ whole genome shotgun (WGS) entry which is preliminary data.</text>
</comment>
<sequence>MVTATEKAALKAKLENYEGKVNHMYLDSKGYVTVGVGPVSNTHIRAHETELQLVCRHQLEKKKGGGGGGGGGG</sequence>
<name>A0ABX4FRX5_9GAMM</name>
<protein>
    <submittedName>
        <fullName evidence="3">Uncharacterized protein</fullName>
    </submittedName>
</protein>
<dbReference type="Gene3D" id="1.10.530.40">
    <property type="match status" value="1"/>
</dbReference>
<accession>A0ABX4FRX5</accession>
<evidence type="ECO:0000313" key="3">
    <source>
        <dbReference type="EMBL" id="OZS41614.1"/>
    </source>
</evidence>
<evidence type="ECO:0000313" key="4">
    <source>
        <dbReference type="Proteomes" id="UP000215999"/>
    </source>
</evidence>
<dbReference type="SUPFAM" id="SSF53955">
    <property type="entry name" value="Lysozyme-like"/>
    <property type="match status" value="1"/>
</dbReference>